<dbReference type="InterPro" id="IPR036397">
    <property type="entry name" value="RNaseH_sf"/>
</dbReference>
<evidence type="ECO:0000313" key="2">
    <source>
        <dbReference type="EMBL" id="UYV80806.1"/>
    </source>
</evidence>
<dbReference type="SUPFAM" id="SSF56672">
    <property type="entry name" value="DNA/RNA polymerases"/>
    <property type="match status" value="1"/>
</dbReference>
<evidence type="ECO:0000259" key="1">
    <source>
        <dbReference type="Pfam" id="PF18701"/>
    </source>
</evidence>
<keyword evidence="3" id="KW-1185">Reference proteome</keyword>
<sequence length="1056" mass="120112">MEPNAVVVNYEVAETFRGAPYLPMLNAVTVSSLKMRPYSISIVKIRRKWPHLNKFKARDLKNVVPELIIGINNLRLILHRELALGPPDAPIGWRIPLGRTVGGNFDDLMETQGWGMNQVEGRAYVILQRTTKRTGACWETGLLWRNAEGTLPESYQMTLGRLRRTERKLEKDTLLLAAYKAKFDEYLEKGYIRKLESIESLKEVSGRARSNGVSLNEALSKGSDLIRPLTSVLWNFRAHNIALIGDITHMFHRVRVIKEDQCSHRFLWRKMDTSIELDHYEMQNENAMQHELVNLKCDHTLVNDFYVDDCLTGADSEENCMDLKSELSEVNADGGFYLSNFNSNSRAFIESIPEGLRAKGEKYLNEKSVIPAGNVLEILEGAVATKRQACSLVMSVYDPLGLVNPFKIKGIIIFQRTWIAGIGWDEELTPDIYAAWKLWLSKLKEIHLVQVPRFYHPDLLSRSIIRQVEAQTFVDASQKAFSAVTYLQVETRNGNITTTLFGSKAKVAPLKKLTIPNLELQGYVLETRFAVLLSSELRLPKSRRDPGSDKRNRLCGRWVPKSENPADIATRFEKYISFEPTDMWYTGPEFLKRAEEEWPREAKGKDFGTILVTRMLNLGDDSRVSPYSEVECGRESGKLIRKISQRLLPEKKFETFGDIEICVMVVWKTAKLGRTRRKLSMENNKVRQHKFTISPEEYRSAVTTLVQWEQTESFPREIAELAKGRIVKKTKIARLSPCLINRTICLKSRILQANKVPAEQKTYAILPSNHHVTELLIQAENERCAHQAMGYHFNVPLHSSHPSGSGARLEYRGIHDGLSRFIDTRGRPDTIYSDNGTNFMGASKELKLEASEIDFEVMPASRSFGPIKWNPPAAPHFGGAWERLIKSVKKCLRATLNEVNPKDITLLIAFSSGSNGLGRYIPKLMPRSKWHHQTEPIITGDLFFLVDELHPRNMWKRGFVSYVHFGPDGQVRVATITTKHNGKADGEFSSTSLHLGRPFTVLTKYRQSWSRQSGKLGNVHTKDEDTVTLRKFHEQIKVELGAKDGDGRVLTGLHGR</sequence>
<proteinExistence type="predicted"/>
<dbReference type="PANTHER" id="PTHR47331:SF5">
    <property type="entry name" value="RIBONUCLEASE H"/>
    <property type="match status" value="1"/>
</dbReference>
<dbReference type="PANTHER" id="PTHR47331">
    <property type="entry name" value="PHD-TYPE DOMAIN-CONTAINING PROTEIN"/>
    <property type="match status" value="1"/>
</dbReference>
<accession>A0ABY6LKK7</accession>
<protein>
    <recommendedName>
        <fullName evidence="1">DUF5641 domain-containing protein</fullName>
    </recommendedName>
</protein>
<reference evidence="2 3" key="1">
    <citation type="submission" date="2022-01" db="EMBL/GenBank/DDBJ databases">
        <title>A chromosomal length assembly of Cordylochernes scorpioides.</title>
        <authorList>
            <person name="Zeh D."/>
            <person name="Zeh J."/>
        </authorList>
    </citation>
    <scope>NUCLEOTIDE SEQUENCE [LARGE SCALE GENOMIC DNA]</scope>
    <source>
        <strain evidence="2">IN4F17</strain>
        <tissue evidence="2">Whole Body</tissue>
    </source>
</reference>
<dbReference type="Pfam" id="PF18701">
    <property type="entry name" value="DUF5641"/>
    <property type="match status" value="1"/>
</dbReference>
<dbReference type="InterPro" id="IPR040676">
    <property type="entry name" value="DUF5641"/>
</dbReference>
<dbReference type="Pfam" id="PF05380">
    <property type="entry name" value="Peptidase_A17"/>
    <property type="match status" value="1"/>
</dbReference>
<gene>
    <name evidence="2" type="ORF">LAZ67_19001828</name>
</gene>
<evidence type="ECO:0000313" key="3">
    <source>
        <dbReference type="Proteomes" id="UP001235939"/>
    </source>
</evidence>
<dbReference type="EMBL" id="CP092881">
    <property type="protein sequence ID" value="UYV80806.1"/>
    <property type="molecule type" value="Genomic_DNA"/>
</dbReference>
<dbReference type="Proteomes" id="UP001235939">
    <property type="component" value="Chromosome 19"/>
</dbReference>
<dbReference type="InterPro" id="IPR043502">
    <property type="entry name" value="DNA/RNA_pol_sf"/>
</dbReference>
<dbReference type="Gene3D" id="3.30.420.10">
    <property type="entry name" value="Ribonuclease H-like superfamily/Ribonuclease H"/>
    <property type="match status" value="1"/>
</dbReference>
<name>A0ABY6LKK7_9ARAC</name>
<dbReference type="InterPro" id="IPR008042">
    <property type="entry name" value="Retrotrans_Pao"/>
</dbReference>
<organism evidence="2 3">
    <name type="scientific">Cordylochernes scorpioides</name>
    <dbReference type="NCBI Taxonomy" id="51811"/>
    <lineage>
        <taxon>Eukaryota</taxon>
        <taxon>Metazoa</taxon>
        <taxon>Ecdysozoa</taxon>
        <taxon>Arthropoda</taxon>
        <taxon>Chelicerata</taxon>
        <taxon>Arachnida</taxon>
        <taxon>Pseudoscorpiones</taxon>
        <taxon>Cheliferoidea</taxon>
        <taxon>Chernetidae</taxon>
        <taxon>Cordylochernes</taxon>
    </lineage>
</organism>
<feature type="domain" description="DUF5641" evidence="1">
    <location>
        <begin position="920"/>
        <end position="980"/>
    </location>
</feature>